<dbReference type="GO" id="GO:0042256">
    <property type="term" value="P:cytosolic ribosome assembly"/>
    <property type="evidence" value="ECO:0007669"/>
    <property type="project" value="UniProtKB-UniRule"/>
</dbReference>
<dbReference type="PANTHER" id="PTHR21043:SF0">
    <property type="entry name" value="MITOCHONDRIAL ASSEMBLY OF RIBOSOMAL LARGE SUBUNIT PROTEIN 1"/>
    <property type="match status" value="1"/>
</dbReference>
<evidence type="ECO:0000256" key="5">
    <source>
        <dbReference type="HAMAP-Rule" id="MF_01477"/>
    </source>
</evidence>
<reference evidence="6 7" key="1">
    <citation type="submission" date="2019-12" db="EMBL/GenBank/DDBJ databases">
        <title>Whole-genome analyses of novel actinobacteria.</title>
        <authorList>
            <person name="Sahin N."/>
            <person name="Saygin H."/>
        </authorList>
    </citation>
    <scope>NUCLEOTIDE SEQUENCE [LARGE SCALE GENOMIC DNA]</scope>
    <source>
        <strain evidence="6 7">KC615</strain>
    </source>
</reference>
<dbReference type="Pfam" id="PF02410">
    <property type="entry name" value="RsfS"/>
    <property type="match status" value="1"/>
</dbReference>
<dbReference type="SUPFAM" id="SSF81301">
    <property type="entry name" value="Nucleotidyltransferase"/>
    <property type="match status" value="1"/>
</dbReference>
<dbReference type="EMBL" id="WUUL01000004">
    <property type="protein sequence ID" value="MXQ53516.1"/>
    <property type="molecule type" value="Genomic_DNA"/>
</dbReference>
<evidence type="ECO:0000256" key="2">
    <source>
        <dbReference type="ARBA" id="ARBA00022490"/>
    </source>
</evidence>
<comment type="caution">
    <text evidence="6">The sequence shown here is derived from an EMBL/GenBank/DDBJ whole genome shotgun (WGS) entry which is preliminary data.</text>
</comment>
<sequence length="107" mass="12057">MLAATAAEEKKAQDVSVLDIRDVSAFADYFVICHGGSRTQVEAIATAIKKKCEEKQIRIKGVQGLQEARWVLIDIGDVVVHVFHRDERDFYDLERLWGDAEPVRITG</sequence>
<dbReference type="GO" id="GO:0005737">
    <property type="term" value="C:cytoplasm"/>
    <property type="evidence" value="ECO:0007669"/>
    <property type="project" value="UniProtKB-SubCell"/>
</dbReference>
<comment type="subcellular location">
    <subcellularLocation>
        <location evidence="5">Cytoplasm</location>
    </subcellularLocation>
</comment>
<name>A0A6I4VUN9_9BACL</name>
<dbReference type="GO" id="GO:0090071">
    <property type="term" value="P:negative regulation of ribosome biogenesis"/>
    <property type="evidence" value="ECO:0007669"/>
    <property type="project" value="UniProtKB-UniRule"/>
</dbReference>
<proteinExistence type="inferred from homology"/>
<dbReference type="FunFam" id="3.30.460.10:FF:000015">
    <property type="entry name" value="Ribosomal silencing factor RsfS"/>
    <property type="match status" value="1"/>
</dbReference>
<comment type="subunit">
    <text evidence="5">Interacts with ribosomal protein uL14 (rplN).</text>
</comment>
<organism evidence="6 7">
    <name type="scientific">Shimazuella alba</name>
    <dbReference type="NCBI Taxonomy" id="2690964"/>
    <lineage>
        <taxon>Bacteria</taxon>
        <taxon>Bacillati</taxon>
        <taxon>Bacillota</taxon>
        <taxon>Bacilli</taxon>
        <taxon>Bacillales</taxon>
        <taxon>Thermoactinomycetaceae</taxon>
        <taxon>Shimazuella</taxon>
    </lineage>
</organism>
<dbReference type="AlphaFoldDB" id="A0A6I4VUN9"/>
<dbReference type="Proteomes" id="UP000430692">
    <property type="component" value="Unassembled WGS sequence"/>
</dbReference>
<evidence type="ECO:0000256" key="3">
    <source>
        <dbReference type="ARBA" id="ARBA00022491"/>
    </source>
</evidence>
<keyword evidence="4 5" id="KW-0810">Translation regulation</keyword>
<evidence type="ECO:0000313" key="7">
    <source>
        <dbReference type="Proteomes" id="UP000430692"/>
    </source>
</evidence>
<comment type="similarity">
    <text evidence="1 5">Belongs to the Iojap/RsfS family.</text>
</comment>
<protein>
    <recommendedName>
        <fullName evidence="5">Ribosomal silencing factor RsfS</fullName>
    </recommendedName>
</protein>
<dbReference type="GO" id="GO:0017148">
    <property type="term" value="P:negative regulation of translation"/>
    <property type="evidence" value="ECO:0007669"/>
    <property type="project" value="UniProtKB-UniRule"/>
</dbReference>
<keyword evidence="2 5" id="KW-0963">Cytoplasm</keyword>
<accession>A0A6I4VUN9</accession>
<dbReference type="NCBIfam" id="TIGR00090">
    <property type="entry name" value="rsfS_iojap_ybeB"/>
    <property type="match status" value="1"/>
</dbReference>
<dbReference type="InterPro" id="IPR004394">
    <property type="entry name" value="Iojap/RsfS/C7orf30"/>
</dbReference>
<evidence type="ECO:0000256" key="4">
    <source>
        <dbReference type="ARBA" id="ARBA00022845"/>
    </source>
</evidence>
<comment type="function">
    <text evidence="5">Functions as a ribosomal silencing factor. Interacts with ribosomal protein uL14 (rplN), blocking formation of intersubunit bridge B8. Prevents association of the 30S and 50S ribosomal subunits and the formation of functional ribosomes, thus repressing translation.</text>
</comment>
<dbReference type="Gene3D" id="3.30.460.10">
    <property type="entry name" value="Beta Polymerase, domain 2"/>
    <property type="match status" value="1"/>
</dbReference>
<dbReference type="RefSeq" id="WP_160801105.1">
    <property type="nucleotide sequence ID" value="NZ_WUUL01000004.1"/>
</dbReference>
<dbReference type="PANTHER" id="PTHR21043">
    <property type="entry name" value="IOJAP SUPERFAMILY ORTHOLOG"/>
    <property type="match status" value="1"/>
</dbReference>
<gene>
    <name evidence="5 6" type="primary">rsfS</name>
    <name evidence="6" type="ORF">GSM42_07190</name>
</gene>
<dbReference type="InterPro" id="IPR043519">
    <property type="entry name" value="NT_sf"/>
</dbReference>
<dbReference type="HAMAP" id="MF_01477">
    <property type="entry name" value="Iojap_RsfS"/>
    <property type="match status" value="1"/>
</dbReference>
<dbReference type="GO" id="GO:0043023">
    <property type="term" value="F:ribosomal large subunit binding"/>
    <property type="evidence" value="ECO:0007669"/>
    <property type="project" value="TreeGrafter"/>
</dbReference>
<keyword evidence="3 5" id="KW-0678">Repressor</keyword>
<keyword evidence="7" id="KW-1185">Reference proteome</keyword>
<evidence type="ECO:0000256" key="1">
    <source>
        <dbReference type="ARBA" id="ARBA00010574"/>
    </source>
</evidence>
<evidence type="ECO:0000313" key="6">
    <source>
        <dbReference type="EMBL" id="MXQ53516.1"/>
    </source>
</evidence>